<sequence length="129" mass="14960">MMKRKSSVNFPMILFIISFLVNILLCCWAYLTKTTIREEKIIINTEKSYVYQLSNAETYKKVLIQKDREAYRSLFDSTFEELPVQSFLLSSTFYALTKDSIAKRDMEAVKVELKARYGFAPQASGKSVQ</sequence>
<evidence type="ECO:0000256" key="1">
    <source>
        <dbReference type="SAM" id="Phobius"/>
    </source>
</evidence>
<dbReference type="RefSeq" id="WP_123891768.1">
    <property type="nucleotide sequence ID" value="NZ_FMAR01000007.1"/>
</dbReference>
<dbReference type="AlphaFoldDB" id="A0A1C4E9K0"/>
<evidence type="ECO:0000313" key="2">
    <source>
        <dbReference type="EMBL" id="SCC40326.1"/>
    </source>
</evidence>
<proteinExistence type="predicted"/>
<keyword evidence="3" id="KW-1185">Reference proteome</keyword>
<dbReference type="Proteomes" id="UP000242818">
    <property type="component" value="Unassembled WGS sequence"/>
</dbReference>
<evidence type="ECO:0000313" key="3">
    <source>
        <dbReference type="Proteomes" id="UP000242818"/>
    </source>
</evidence>
<dbReference type="EMBL" id="FMAR01000007">
    <property type="protein sequence ID" value="SCC40326.1"/>
    <property type="molecule type" value="Genomic_DNA"/>
</dbReference>
<accession>A0A1C4E9K0</accession>
<organism evidence="2 3">
    <name type="scientific">Chitinophaga costaii</name>
    <dbReference type="NCBI Taxonomy" id="1335309"/>
    <lineage>
        <taxon>Bacteria</taxon>
        <taxon>Pseudomonadati</taxon>
        <taxon>Bacteroidota</taxon>
        <taxon>Chitinophagia</taxon>
        <taxon>Chitinophagales</taxon>
        <taxon>Chitinophagaceae</taxon>
        <taxon>Chitinophaga</taxon>
    </lineage>
</organism>
<gene>
    <name evidence="2" type="ORF">GA0116948_107192</name>
</gene>
<dbReference type="STRING" id="1335309.GA0116948_107192"/>
<keyword evidence="1" id="KW-0812">Transmembrane</keyword>
<protein>
    <submittedName>
        <fullName evidence="2">Uncharacterized protein</fullName>
    </submittedName>
</protein>
<name>A0A1C4E9K0_9BACT</name>
<reference evidence="2 3" key="1">
    <citation type="submission" date="2016-08" db="EMBL/GenBank/DDBJ databases">
        <authorList>
            <person name="Seilhamer J.J."/>
        </authorList>
    </citation>
    <scope>NUCLEOTIDE SEQUENCE [LARGE SCALE GENOMIC DNA]</scope>
    <source>
        <strain evidence="2 3">A37T2</strain>
    </source>
</reference>
<keyword evidence="1" id="KW-1133">Transmembrane helix</keyword>
<keyword evidence="1" id="KW-0472">Membrane</keyword>
<feature type="transmembrane region" description="Helical" evidence="1">
    <location>
        <begin position="12"/>
        <end position="31"/>
    </location>
</feature>